<comment type="caution">
    <text evidence="2">The sequence shown here is derived from an EMBL/GenBank/DDBJ whole genome shotgun (WGS) entry which is preliminary data.</text>
</comment>
<name>A0A4Q7MJA6_9MICO</name>
<feature type="transmembrane region" description="Helical" evidence="1">
    <location>
        <begin position="262"/>
        <end position="281"/>
    </location>
</feature>
<evidence type="ECO:0008006" key="4">
    <source>
        <dbReference type="Google" id="ProtNLM"/>
    </source>
</evidence>
<feature type="transmembrane region" description="Helical" evidence="1">
    <location>
        <begin position="20"/>
        <end position="39"/>
    </location>
</feature>
<feature type="transmembrane region" description="Helical" evidence="1">
    <location>
        <begin position="88"/>
        <end position="107"/>
    </location>
</feature>
<sequence length="538" mass="57752">MPVPPPEEPLALWSRTSRRWTIAHLVSLGIALVLLVLAARGQWFFYDEWDFLASRAEWNLLGPHNGHLSFFPQLLTTLTKGVVGLEEYWPYLGFTIAVHLLLAHLLWRVMLRTGSHPLVALLVSTIFAVLAPGAENTLWAFQVGFITPLVTGAAALLIAMRPELRRRDILIITALLLVGVGFAGTAIPITGALLVFLLVRHGWRVAVLIGGVFGAVYGVWYLAFNRGSQGTDGMRASSAYDVLVRMPEYISHGFVDSLAKTIPFDQLAPALVLLFAVWLVLDVRKGGAGRISAVHALVLAALAFSLLTAFTRVQLGVESASAGRYVYVYVALLVPAAGRCLSVLAGRGRVGLTAVSVVLAMTLAFNVGGLLQQATGQATLEQSVNRAISAAIDLDDGSDELAGRRPSPIVAPPLTMADIREFVARGQYTPVEYSDSDELDVRLNLFLRAEPVSAPEGYECAPVDDEGFVALDDDEPLVESSVDATVRVRAVDGDAQSQFAQVQLPQGWSELSGVEGASLRLEVPSNGSLCAALPVDGQ</sequence>
<organism evidence="2 3">
    <name type="scientific">Agromyces ramosus</name>
    <dbReference type="NCBI Taxonomy" id="33879"/>
    <lineage>
        <taxon>Bacteria</taxon>
        <taxon>Bacillati</taxon>
        <taxon>Actinomycetota</taxon>
        <taxon>Actinomycetes</taxon>
        <taxon>Micrococcales</taxon>
        <taxon>Microbacteriaceae</taxon>
        <taxon>Agromyces</taxon>
    </lineage>
</organism>
<proteinExistence type="predicted"/>
<feature type="transmembrane region" description="Helical" evidence="1">
    <location>
        <begin position="325"/>
        <end position="344"/>
    </location>
</feature>
<feature type="transmembrane region" description="Helical" evidence="1">
    <location>
        <begin position="139"/>
        <end position="158"/>
    </location>
</feature>
<dbReference type="AlphaFoldDB" id="A0A4Q7MJA6"/>
<keyword evidence="1" id="KW-0472">Membrane</keyword>
<keyword evidence="3" id="KW-1185">Reference proteome</keyword>
<feature type="transmembrane region" description="Helical" evidence="1">
    <location>
        <begin position="350"/>
        <end position="371"/>
    </location>
</feature>
<keyword evidence="1" id="KW-0812">Transmembrane</keyword>
<dbReference type="Proteomes" id="UP000293289">
    <property type="component" value="Unassembled WGS sequence"/>
</dbReference>
<evidence type="ECO:0000256" key="1">
    <source>
        <dbReference type="SAM" id="Phobius"/>
    </source>
</evidence>
<keyword evidence="1" id="KW-1133">Transmembrane helix</keyword>
<feature type="transmembrane region" description="Helical" evidence="1">
    <location>
        <begin position="293"/>
        <end position="313"/>
    </location>
</feature>
<accession>A0A4Q7MJA6</accession>
<protein>
    <recommendedName>
        <fullName evidence="4">Dolichyl-phosphate-mannose-protein mannosyltransferase</fullName>
    </recommendedName>
</protein>
<gene>
    <name evidence="2" type="ORF">EV187_0339</name>
</gene>
<feature type="transmembrane region" description="Helical" evidence="1">
    <location>
        <begin position="170"/>
        <end position="199"/>
    </location>
</feature>
<feature type="transmembrane region" description="Helical" evidence="1">
    <location>
        <begin position="114"/>
        <end position="133"/>
    </location>
</feature>
<evidence type="ECO:0000313" key="2">
    <source>
        <dbReference type="EMBL" id="RZS67917.1"/>
    </source>
</evidence>
<reference evidence="2 3" key="1">
    <citation type="submission" date="2019-02" db="EMBL/GenBank/DDBJ databases">
        <title>Genomic Encyclopedia of Type Strains, Phase IV (KMG-IV): sequencing the most valuable type-strain genomes for metagenomic binning, comparative biology and taxonomic classification.</title>
        <authorList>
            <person name="Goeker M."/>
        </authorList>
    </citation>
    <scope>NUCLEOTIDE SEQUENCE [LARGE SCALE GENOMIC DNA]</scope>
    <source>
        <strain evidence="2 3">DSM 43045</strain>
    </source>
</reference>
<dbReference type="EMBL" id="SGWY01000001">
    <property type="protein sequence ID" value="RZS67917.1"/>
    <property type="molecule type" value="Genomic_DNA"/>
</dbReference>
<evidence type="ECO:0000313" key="3">
    <source>
        <dbReference type="Proteomes" id="UP000293289"/>
    </source>
</evidence>
<feature type="transmembrane region" description="Helical" evidence="1">
    <location>
        <begin position="205"/>
        <end position="224"/>
    </location>
</feature>